<evidence type="ECO:0000313" key="8">
    <source>
        <dbReference type="Proteomes" id="UP000518288"/>
    </source>
</evidence>
<gene>
    <name evidence="7" type="ORF">BDD16_003594</name>
</gene>
<organism evidence="7 8">
    <name type="scientific">Sphaerotilus montanus</name>
    <dbReference type="NCBI Taxonomy" id="522889"/>
    <lineage>
        <taxon>Bacteria</taxon>
        <taxon>Pseudomonadati</taxon>
        <taxon>Pseudomonadota</taxon>
        <taxon>Betaproteobacteria</taxon>
        <taxon>Burkholderiales</taxon>
        <taxon>Sphaerotilaceae</taxon>
        <taxon>Sphaerotilus</taxon>
    </lineage>
</organism>
<dbReference type="InterPro" id="IPR000415">
    <property type="entry name" value="Nitroreductase-like"/>
</dbReference>
<comment type="cofactor">
    <cofactor evidence="5">
        <name>FMN</name>
        <dbReference type="ChEBI" id="CHEBI:58210"/>
    </cofactor>
</comment>
<dbReference type="EMBL" id="JACCFH010000001">
    <property type="protein sequence ID" value="NYG34608.1"/>
    <property type="molecule type" value="Genomic_DNA"/>
</dbReference>
<evidence type="ECO:0000256" key="5">
    <source>
        <dbReference type="HAMAP-Rule" id="MF_01204"/>
    </source>
</evidence>
<sequence>MNAPLNDAALDQLLRSARTFNKFTDRPVDDTTLQQLYDLFKWGPTSMNCQPARIVFVRSAEAKAQLKATLAPGNVDKTMGAPVTAIIAQDTAFFDHLPTQFPVMPTARDMFAGNAGLAADTAFRNSSLQGAYLILAARALGLDAGPMSGFNPAAVNEAFFPDGRFKVNFLVNLGWGDASGNYPRGPRLAFEDVVRIA</sequence>
<evidence type="ECO:0000313" key="7">
    <source>
        <dbReference type="EMBL" id="NYG34608.1"/>
    </source>
</evidence>
<keyword evidence="8" id="KW-1185">Reference proteome</keyword>
<comment type="similarity">
    <text evidence="5">Belongs to the nitroreductase family. HadB/RutE subfamily.</text>
</comment>
<keyword evidence="4 5" id="KW-0560">Oxidoreductase</keyword>
<accession>A0A7Y9R0F1</accession>
<evidence type="ECO:0000256" key="4">
    <source>
        <dbReference type="ARBA" id="ARBA00023002"/>
    </source>
</evidence>
<evidence type="ECO:0000259" key="6">
    <source>
        <dbReference type="Pfam" id="PF00881"/>
    </source>
</evidence>
<keyword evidence="3 5" id="KW-0521">NADP</keyword>
<dbReference type="CDD" id="cd02148">
    <property type="entry name" value="RutE-like"/>
    <property type="match status" value="1"/>
</dbReference>
<dbReference type="GO" id="GO:0016491">
    <property type="term" value="F:oxidoreductase activity"/>
    <property type="evidence" value="ECO:0007669"/>
    <property type="project" value="UniProtKB-UniRule"/>
</dbReference>
<dbReference type="SUPFAM" id="SSF55469">
    <property type="entry name" value="FMN-dependent nitroreductase-like"/>
    <property type="match status" value="1"/>
</dbReference>
<reference evidence="7 8" key="1">
    <citation type="submission" date="2020-07" db="EMBL/GenBank/DDBJ databases">
        <title>Genomic Encyclopedia of Archaeal and Bacterial Type Strains, Phase II (KMG-II): from individual species to whole genera.</title>
        <authorList>
            <person name="Goeker M."/>
        </authorList>
    </citation>
    <scope>NUCLEOTIDE SEQUENCE [LARGE SCALE GENOMIC DNA]</scope>
    <source>
        <strain evidence="7 8">DSM 21226</strain>
    </source>
</reference>
<dbReference type="InterPro" id="IPR050461">
    <property type="entry name" value="Nitroreductase_HadB/RutE"/>
</dbReference>
<evidence type="ECO:0000256" key="3">
    <source>
        <dbReference type="ARBA" id="ARBA00022857"/>
    </source>
</evidence>
<dbReference type="Gene3D" id="3.40.109.10">
    <property type="entry name" value="NADH Oxidase"/>
    <property type="match status" value="1"/>
</dbReference>
<keyword evidence="1 5" id="KW-0285">Flavoprotein</keyword>
<dbReference type="HAMAP" id="MF_01204">
    <property type="entry name" value="Oxidoreductase_RutE_HadB"/>
    <property type="match status" value="1"/>
</dbReference>
<comment type="caution">
    <text evidence="7">The sequence shown here is derived from an EMBL/GenBank/DDBJ whole genome shotgun (WGS) entry which is preliminary data.</text>
</comment>
<dbReference type="RefSeq" id="WP_179635226.1">
    <property type="nucleotide sequence ID" value="NZ_JACCFH010000001.1"/>
</dbReference>
<feature type="domain" description="Nitroreductase" evidence="6">
    <location>
        <begin position="15"/>
        <end position="175"/>
    </location>
</feature>
<keyword evidence="2 5" id="KW-0288">FMN</keyword>
<proteinExistence type="inferred from homology"/>
<protein>
    <recommendedName>
        <fullName evidence="5">Putative NADH dehydrogenase/NAD(P)H nitroreductase BDD16_003594</fullName>
        <ecNumber evidence="5">1.-.-.-</ecNumber>
    </recommendedName>
</protein>
<dbReference type="PANTHER" id="PTHR43543">
    <property type="entry name" value="MALONIC SEMIALDEHYDE REDUCTASE RUTE-RELATED"/>
    <property type="match status" value="1"/>
</dbReference>
<dbReference type="NCBIfam" id="NF003768">
    <property type="entry name" value="PRK05365.1"/>
    <property type="match status" value="1"/>
</dbReference>
<keyword evidence="5" id="KW-0520">NAD</keyword>
<dbReference type="AlphaFoldDB" id="A0A7Y9R0F1"/>
<dbReference type="Proteomes" id="UP000518288">
    <property type="component" value="Unassembled WGS sequence"/>
</dbReference>
<dbReference type="Pfam" id="PF00881">
    <property type="entry name" value="Nitroreductase"/>
    <property type="match status" value="1"/>
</dbReference>
<evidence type="ECO:0000256" key="1">
    <source>
        <dbReference type="ARBA" id="ARBA00022630"/>
    </source>
</evidence>
<evidence type="ECO:0000256" key="2">
    <source>
        <dbReference type="ARBA" id="ARBA00022643"/>
    </source>
</evidence>
<dbReference type="InterPro" id="IPR029479">
    <property type="entry name" value="Nitroreductase"/>
</dbReference>
<dbReference type="InterPro" id="IPR023936">
    <property type="entry name" value="RutE-like"/>
</dbReference>
<dbReference type="EC" id="1.-.-.-" evidence="5"/>
<name>A0A7Y9R0F1_9BURK</name>
<dbReference type="PANTHER" id="PTHR43543:SF1">
    <property type="entry name" value="MALONIC SEMIALDEHYDE REDUCTASE RUTE-RELATED"/>
    <property type="match status" value="1"/>
</dbReference>